<protein>
    <submittedName>
        <fullName evidence="1">Uncharacterized protein</fullName>
    </submittedName>
</protein>
<name>A0A1T5G1N3_9SPHN</name>
<evidence type="ECO:0000313" key="1">
    <source>
        <dbReference type="EMBL" id="SKC02257.1"/>
    </source>
</evidence>
<dbReference type="RefSeq" id="WP_020820233.1">
    <property type="nucleotide sequence ID" value="NZ_FUYP01000052.1"/>
</dbReference>
<reference evidence="2" key="1">
    <citation type="submission" date="2017-02" db="EMBL/GenBank/DDBJ databases">
        <authorList>
            <person name="Varghese N."/>
            <person name="Submissions S."/>
        </authorList>
    </citation>
    <scope>NUCLEOTIDE SEQUENCE [LARGE SCALE GENOMIC DNA]</scope>
    <source>
        <strain evidence="2">R11H</strain>
    </source>
</reference>
<proteinExistence type="predicted"/>
<evidence type="ECO:0000313" key="2">
    <source>
        <dbReference type="Proteomes" id="UP000190044"/>
    </source>
</evidence>
<dbReference type="OrthoDB" id="7510200at2"/>
<accession>A0A1T5G1N3</accession>
<dbReference type="EMBL" id="FUYP01000052">
    <property type="protein sequence ID" value="SKC02257.1"/>
    <property type="molecule type" value="Genomic_DNA"/>
</dbReference>
<organism evidence="1 2">
    <name type="scientific">Sphingopyxis flava</name>
    <dbReference type="NCBI Taxonomy" id="1507287"/>
    <lineage>
        <taxon>Bacteria</taxon>
        <taxon>Pseudomonadati</taxon>
        <taxon>Pseudomonadota</taxon>
        <taxon>Alphaproteobacteria</taxon>
        <taxon>Sphingomonadales</taxon>
        <taxon>Sphingomonadaceae</taxon>
        <taxon>Sphingopyxis</taxon>
    </lineage>
</organism>
<keyword evidence="2" id="KW-1185">Reference proteome</keyword>
<dbReference type="AlphaFoldDB" id="A0A1T5G1N3"/>
<sequence length="179" mass="19970">MKVSNTASAVRATLSPTEISELQFVIEAAERAGHYMPARVPNMIAALASSADDVRMKQAAKRAEKDRVKRIEQDRRARDRQFMLGERYSVMAGRADFADAASDPDIRQWVDLTFHEIMGRPLPDQCEIRRDVWLVRVVQLNGGSFDAVVGSDCTETSDPAEINSLAEQLIARFEGAIME</sequence>
<dbReference type="Proteomes" id="UP000190044">
    <property type="component" value="Unassembled WGS sequence"/>
</dbReference>
<gene>
    <name evidence="1" type="ORF">SAMN06295937_105211</name>
</gene>